<name>A0A6C0AJ87_9ZZZZ</name>
<sequence length="233" mass="25640">MDPVFERRELTRSVHIHASNLQRSIHVSLLAQLRMNYEGICTPEGFIQRRSITIVEHSLGRVNLIKGGLDYTVKFQADVCMPHPGQMFRGVVMLKSKIGLHAELLPMKVLLPRDLHIGNAEFDDVKEEQEVEFKVVGSRFQQGDDSIVVLGTMTSVVKPAPEVFSESKEQIEPVIAAGPGESSASEKRMVTVAPEVARGAEPPSRRNLKKKAKAVEINEPGKEGEAARPAGNA</sequence>
<dbReference type="GO" id="GO:0000428">
    <property type="term" value="C:DNA-directed RNA polymerase complex"/>
    <property type="evidence" value="ECO:0007669"/>
    <property type="project" value="UniProtKB-KW"/>
</dbReference>
<feature type="region of interest" description="Disordered" evidence="3">
    <location>
        <begin position="194"/>
        <end position="233"/>
    </location>
</feature>
<accession>A0A6C0AJ87</accession>
<organism evidence="4">
    <name type="scientific">viral metagenome</name>
    <dbReference type="NCBI Taxonomy" id="1070528"/>
    <lineage>
        <taxon>unclassified sequences</taxon>
        <taxon>metagenomes</taxon>
        <taxon>organismal metagenomes</taxon>
    </lineage>
</organism>
<keyword evidence="2" id="KW-0804">Transcription</keyword>
<reference evidence="4" key="1">
    <citation type="journal article" date="2020" name="Nature">
        <title>Giant virus diversity and host interactions through global metagenomics.</title>
        <authorList>
            <person name="Schulz F."/>
            <person name="Roux S."/>
            <person name="Paez-Espino D."/>
            <person name="Jungbluth S."/>
            <person name="Walsh D.A."/>
            <person name="Denef V.J."/>
            <person name="McMahon K.D."/>
            <person name="Konstantinidis K.T."/>
            <person name="Eloe-Fadrosh E.A."/>
            <person name="Kyrpides N.C."/>
            <person name="Woyke T."/>
        </authorList>
    </citation>
    <scope>NUCLEOTIDE SEQUENCE</scope>
    <source>
        <strain evidence="4">GVMAG-S-1035375-24</strain>
    </source>
</reference>
<evidence type="ECO:0000313" key="4">
    <source>
        <dbReference type="EMBL" id="QHS79838.1"/>
    </source>
</evidence>
<evidence type="ECO:0000256" key="1">
    <source>
        <dbReference type="ARBA" id="ARBA00022478"/>
    </source>
</evidence>
<protein>
    <recommendedName>
        <fullName evidence="5">S1 motif domain-containing protein</fullName>
    </recommendedName>
</protein>
<evidence type="ECO:0000256" key="3">
    <source>
        <dbReference type="SAM" id="MobiDB-lite"/>
    </source>
</evidence>
<evidence type="ECO:0008006" key="5">
    <source>
        <dbReference type="Google" id="ProtNLM"/>
    </source>
</evidence>
<evidence type="ECO:0000256" key="2">
    <source>
        <dbReference type="ARBA" id="ARBA00023163"/>
    </source>
</evidence>
<dbReference type="AlphaFoldDB" id="A0A6C0AJ87"/>
<dbReference type="EMBL" id="MN740664">
    <property type="protein sequence ID" value="QHS79838.1"/>
    <property type="molecule type" value="Genomic_DNA"/>
</dbReference>
<proteinExistence type="predicted"/>
<dbReference type="InterPro" id="IPR036898">
    <property type="entry name" value="RNA_pol_Rpb7-like_N_sf"/>
</dbReference>
<keyword evidence="1" id="KW-0240">DNA-directed RNA polymerase</keyword>
<dbReference type="Gene3D" id="3.30.1490.120">
    <property type="entry name" value="RNA polymerase Rpb7-like, N-terminal domain"/>
    <property type="match status" value="1"/>
</dbReference>
<feature type="compositionally biased region" description="Basic and acidic residues" evidence="3">
    <location>
        <begin position="213"/>
        <end position="226"/>
    </location>
</feature>